<dbReference type="EMBL" id="CP117988">
    <property type="protein sequence ID" value="WDG07348.1"/>
    <property type="molecule type" value="Genomic_DNA"/>
</dbReference>
<organism evidence="9 12">
    <name type="scientific">Vibrio campbellii</name>
    <dbReference type="NCBI Taxonomy" id="680"/>
    <lineage>
        <taxon>Bacteria</taxon>
        <taxon>Pseudomonadati</taxon>
        <taxon>Pseudomonadota</taxon>
        <taxon>Gammaproteobacteria</taxon>
        <taxon>Vibrionales</taxon>
        <taxon>Vibrionaceae</taxon>
        <taxon>Vibrio</taxon>
    </lineage>
</organism>
<evidence type="ECO:0000313" key="9">
    <source>
        <dbReference type="EMBL" id="UTZ25685.1"/>
    </source>
</evidence>
<dbReference type="Proteomes" id="UP001219537">
    <property type="component" value="Chromosome 1"/>
</dbReference>
<evidence type="ECO:0000313" key="13">
    <source>
        <dbReference type="Proteomes" id="UP001059912"/>
    </source>
</evidence>
<evidence type="ECO:0000313" key="12">
    <source>
        <dbReference type="Proteomes" id="UP001058687"/>
    </source>
</evidence>
<evidence type="ECO:0000256" key="3">
    <source>
        <dbReference type="ARBA" id="ARBA00022475"/>
    </source>
</evidence>
<reference evidence="11" key="2">
    <citation type="submission" date="2023-02" db="EMBL/GenBank/DDBJ databases">
        <title>Isolation, identification, and genome analysis of Vibrio campbellii in the Penaeus vannamei larvae stage.</title>
        <authorList>
            <person name="Huang T."/>
            <person name="Zhang B."/>
        </authorList>
    </citation>
    <scope>NUCLEOTIDE SEQUENCE</scope>
    <source>
        <strain evidence="11">20220413_1</strain>
    </source>
</reference>
<evidence type="ECO:0000256" key="4">
    <source>
        <dbReference type="ARBA" id="ARBA00022692"/>
    </source>
</evidence>
<dbReference type="PANTHER" id="PTHR34040">
    <property type="entry name" value="FLAGELLAR BIOSYNTHETIC PROTEIN FLIQ"/>
    <property type="match status" value="1"/>
</dbReference>
<evidence type="ECO:0000313" key="11">
    <source>
        <dbReference type="EMBL" id="WDG07348.1"/>
    </source>
</evidence>
<dbReference type="PIRSF" id="PIRSF004669">
    <property type="entry name" value="FliQ"/>
    <property type="match status" value="1"/>
</dbReference>
<dbReference type="OrthoDB" id="9806440at2"/>
<evidence type="ECO:0000256" key="7">
    <source>
        <dbReference type="ARBA" id="ARBA00023136"/>
    </source>
</evidence>
<keyword evidence="3" id="KW-1003">Cell membrane</keyword>
<evidence type="ECO:0000256" key="1">
    <source>
        <dbReference type="ARBA" id="ARBA00004651"/>
    </source>
</evidence>
<dbReference type="GeneID" id="77340484"/>
<dbReference type="Proteomes" id="UP001058687">
    <property type="component" value="Chromosome 1"/>
</dbReference>
<protein>
    <submittedName>
        <fullName evidence="9">SctS family type III secretion system export apparatus subunit VscS</fullName>
    </submittedName>
</protein>
<gene>
    <name evidence="9" type="primary">vscS</name>
    <name evidence="9" type="ORF">HB761_02320</name>
    <name evidence="10" type="ORF">HB762_07620</name>
    <name evidence="11" type="ORF">PUN50_11370</name>
</gene>
<dbReference type="GeneID" id="48228355"/>
<dbReference type="EMBL" id="CP050470">
    <property type="protein sequence ID" value="UTZ31274.1"/>
    <property type="molecule type" value="Genomic_DNA"/>
</dbReference>
<name>A0A0A3EPS3_9VIBR</name>
<dbReference type="Pfam" id="PF01313">
    <property type="entry name" value="Bac_export_3"/>
    <property type="match status" value="1"/>
</dbReference>
<dbReference type="InterPro" id="IPR006306">
    <property type="entry name" value="T3SS_HrpO"/>
</dbReference>
<dbReference type="InterPro" id="IPR002191">
    <property type="entry name" value="Bac_export_3"/>
</dbReference>
<dbReference type="EMBL" id="CP050467">
    <property type="protein sequence ID" value="UTZ25685.1"/>
    <property type="molecule type" value="Genomic_DNA"/>
</dbReference>
<sequence>MNPAEIIHFTTQALTLVLFLSLPPILVAALVGTLVSLVQALTQVQEQTLGFVVKLIAVIITLFVTTQWLGAELHSFATLTLDKIPQIR</sequence>
<proteinExistence type="inferred from homology"/>
<evidence type="ECO:0000256" key="8">
    <source>
        <dbReference type="SAM" id="Phobius"/>
    </source>
</evidence>
<comment type="subcellular location">
    <subcellularLocation>
        <location evidence="1">Cell membrane</location>
        <topology evidence="1">Multi-pass membrane protein</topology>
    </subcellularLocation>
</comment>
<keyword evidence="13" id="KW-1185">Reference proteome</keyword>
<evidence type="ECO:0000256" key="2">
    <source>
        <dbReference type="ARBA" id="ARBA00006156"/>
    </source>
</evidence>
<dbReference type="PRINTS" id="PR00952">
    <property type="entry name" value="TYPE3IMQPROT"/>
</dbReference>
<feature type="transmembrane region" description="Helical" evidence="8">
    <location>
        <begin position="12"/>
        <end position="37"/>
    </location>
</feature>
<comment type="similarity">
    <text evidence="2">Belongs to the FliQ/MopD/SpaQ family.</text>
</comment>
<dbReference type="GO" id="GO:0009306">
    <property type="term" value="P:protein secretion"/>
    <property type="evidence" value="ECO:0007669"/>
    <property type="project" value="InterPro"/>
</dbReference>
<evidence type="ECO:0000256" key="6">
    <source>
        <dbReference type="ARBA" id="ARBA00023026"/>
    </source>
</evidence>
<evidence type="ECO:0000313" key="10">
    <source>
        <dbReference type="EMBL" id="UTZ31274.1"/>
    </source>
</evidence>
<keyword evidence="7 8" id="KW-0472">Membrane</keyword>
<dbReference type="GO" id="GO:0005886">
    <property type="term" value="C:plasma membrane"/>
    <property type="evidence" value="ECO:0007669"/>
    <property type="project" value="UniProtKB-SubCell"/>
</dbReference>
<evidence type="ECO:0000256" key="5">
    <source>
        <dbReference type="ARBA" id="ARBA00022989"/>
    </source>
</evidence>
<dbReference type="RefSeq" id="WP_005426136.1">
    <property type="nucleotide sequence ID" value="NZ_BBKG01000023.1"/>
</dbReference>
<feature type="transmembrane region" description="Helical" evidence="8">
    <location>
        <begin position="49"/>
        <end position="69"/>
    </location>
</feature>
<accession>A0A0A3EPS3</accession>
<dbReference type="Proteomes" id="UP001059912">
    <property type="component" value="Chromosome 1"/>
</dbReference>
<dbReference type="PANTHER" id="PTHR34040:SF7">
    <property type="entry name" value="SURFACE PRESENTATION OF ANTIGENS PROTEIN SPAQ"/>
    <property type="match status" value="1"/>
</dbReference>
<dbReference type="AlphaFoldDB" id="A0A0A3EPS3"/>
<keyword evidence="4 8" id="KW-0812">Transmembrane</keyword>
<dbReference type="NCBIfam" id="TIGR01403">
    <property type="entry name" value="fliQ_rel_III"/>
    <property type="match status" value="1"/>
</dbReference>
<reference evidence="9" key="1">
    <citation type="submission" date="2020-03" db="EMBL/GenBank/DDBJ databases">
        <title>Five strains of Vibrio campbellii isolated from Mariana Trench.</title>
        <authorList>
            <person name="Liang J."/>
            <person name="Zhang X.-H."/>
        </authorList>
    </citation>
    <scope>NUCLEOTIDE SEQUENCE</scope>
    <source>
        <strain evidence="10">LJC013</strain>
        <strain evidence="9">LJC014</strain>
    </source>
</reference>
<keyword evidence="5 8" id="KW-1133">Transmembrane helix</keyword>
<keyword evidence="6" id="KW-0843">Virulence</keyword>